<feature type="region of interest" description="Disordered" evidence="1">
    <location>
        <begin position="122"/>
        <end position="169"/>
    </location>
</feature>
<dbReference type="AlphaFoldDB" id="A0A6L2LC28"/>
<evidence type="ECO:0000256" key="1">
    <source>
        <dbReference type="SAM" id="MobiDB-lite"/>
    </source>
</evidence>
<organism evidence="2">
    <name type="scientific">Tanacetum cinerariifolium</name>
    <name type="common">Dalmatian daisy</name>
    <name type="synonym">Chrysanthemum cinerariifolium</name>
    <dbReference type="NCBI Taxonomy" id="118510"/>
    <lineage>
        <taxon>Eukaryota</taxon>
        <taxon>Viridiplantae</taxon>
        <taxon>Streptophyta</taxon>
        <taxon>Embryophyta</taxon>
        <taxon>Tracheophyta</taxon>
        <taxon>Spermatophyta</taxon>
        <taxon>Magnoliopsida</taxon>
        <taxon>eudicotyledons</taxon>
        <taxon>Gunneridae</taxon>
        <taxon>Pentapetalae</taxon>
        <taxon>asterids</taxon>
        <taxon>campanulids</taxon>
        <taxon>Asterales</taxon>
        <taxon>Asteraceae</taxon>
        <taxon>Asteroideae</taxon>
        <taxon>Anthemideae</taxon>
        <taxon>Anthemidinae</taxon>
        <taxon>Tanacetum</taxon>
    </lineage>
</organism>
<gene>
    <name evidence="2" type="ORF">Tci_030190</name>
</gene>
<evidence type="ECO:0008006" key="3">
    <source>
        <dbReference type="Google" id="ProtNLM"/>
    </source>
</evidence>
<protein>
    <recommendedName>
        <fullName evidence="3">Reverse transcriptase domain-containing protein</fullName>
    </recommendedName>
</protein>
<dbReference type="EMBL" id="BKCJ010003963">
    <property type="protein sequence ID" value="GEU58212.1"/>
    <property type="molecule type" value="Genomic_DNA"/>
</dbReference>
<name>A0A6L2LC28_TANCI</name>
<feature type="compositionally biased region" description="Low complexity" evidence="1">
    <location>
        <begin position="139"/>
        <end position="149"/>
    </location>
</feature>
<evidence type="ECO:0000313" key="2">
    <source>
        <dbReference type="EMBL" id="GEU58212.1"/>
    </source>
</evidence>
<comment type="caution">
    <text evidence="2">The sequence shown here is derived from an EMBL/GenBank/DDBJ whole genome shotgun (WGS) entry which is preliminary data.</text>
</comment>
<sequence>MANNLPKIEWYSTYHVTLIKSWLVQKQTALGQTTTGKEISNPFMAGSLPKTIVTTFIQFWNTVVIKQIIDVTRLQALVDKKKVVITEAAIREVLRLDDAEGVDCLPNEEIFAELACMGDDAQEPSIPSLTLGTPPPQQPQDLPSTSQVQPTPPQSPQPQPQPQPQAQQHAADFPISLLQEALDACDSLTRRVEHLEYDKVAQALEITKLKRRVKKLEKGNRVKVLKLRRLKKGRIIDEMDKNDVVALMDDKEEHNKEEMAKVIKDDQVQGRQAESQAKIYKIDLDHASKVLKVVTAASETVTAASTTIFAAKPQVTAATITAAPSKDKGKGIMVEEPKPLKKKQQVEMDEEYARKLHAELNKDIDWDTTIDHVKQKAKELDYFKGMSYDDIRPIFEGKFKSNIEFLLKTKEQMEEDENRVIQSINKTPTQKAAKRRKLNEEVEDLKRHLEIVPDEDDDVYTEATPLARKVPIVDYEIIHLNNKPHYKIIRADKTHWFAAKQKLMLLDSAAKGRLMLLSQFKTVNDKCYC</sequence>
<reference evidence="2" key="1">
    <citation type="journal article" date="2019" name="Sci. Rep.">
        <title>Draft genome of Tanacetum cinerariifolium, the natural source of mosquito coil.</title>
        <authorList>
            <person name="Yamashiro T."/>
            <person name="Shiraishi A."/>
            <person name="Satake H."/>
            <person name="Nakayama K."/>
        </authorList>
    </citation>
    <scope>NUCLEOTIDE SEQUENCE</scope>
</reference>
<proteinExistence type="predicted"/>
<accession>A0A6L2LC28</accession>
<feature type="compositionally biased region" description="Pro residues" evidence="1">
    <location>
        <begin position="150"/>
        <end position="163"/>
    </location>
</feature>